<organism evidence="2 3">
    <name type="scientific">Macrostomum lignano</name>
    <dbReference type="NCBI Taxonomy" id="282301"/>
    <lineage>
        <taxon>Eukaryota</taxon>
        <taxon>Metazoa</taxon>
        <taxon>Spiralia</taxon>
        <taxon>Lophotrochozoa</taxon>
        <taxon>Platyhelminthes</taxon>
        <taxon>Rhabditophora</taxon>
        <taxon>Macrostomorpha</taxon>
        <taxon>Macrostomida</taxon>
        <taxon>Macrostomidae</taxon>
        <taxon>Macrostomum</taxon>
    </lineage>
</organism>
<dbReference type="AlphaFoldDB" id="A0A1I8I8I9"/>
<dbReference type="WBParaSite" id="maker-uti_cns_0010803-snap-gene-0.2-mRNA-1">
    <property type="protein sequence ID" value="maker-uti_cns_0010803-snap-gene-0.2-mRNA-1"/>
    <property type="gene ID" value="maker-uti_cns_0010803-snap-gene-0.2"/>
</dbReference>
<sequence>TSARLDSAAAYRLMLRRAAVVRDFACPAAAGPPPGLPLYSRLDSGSLELRPLLPCAGSRELAELAKQLRSAPSAGHMPTLKLGDRAVRLWDAASGCALLLWRPTRFAIGGNSRCARILLPGAAPAARVARGLDRLRVGLDCLHTPDGRGSAAAAAAASAAASRRRGASSTRRQPPSESPTVGAAGAPSFRRAVSQPPTPPPPP</sequence>
<protein>
    <submittedName>
        <fullName evidence="3">IRS-type PTB domain-containing protein</fullName>
    </submittedName>
</protein>
<accession>A0A1I8I8I9</accession>
<evidence type="ECO:0000256" key="1">
    <source>
        <dbReference type="SAM" id="MobiDB-lite"/>
    </source>
</evidence>
<dbReference type="Proteomes" id="UP000095280">
    <property type="component" value="Unplaced"/>
</dbReference>
<evidence type="ECO:0000313" key="3">
    <source>
        <dbReference type="WBParaSite" id="maker-uti_cns_0010803-snap-gene-0.2-mRNA-1"/>
    </source>
</evidence>
<feature type="compositionally biased region" description="Polar residues" evidence="1">
    <location>
        <begin position="170"/>
        <end position="179"/>
    </location>
</feature>
<reference evidence="3" key="1">
    <citation type="submission" date="2016-11" db="UniProtKB">
        <authorList>
            <consortium name="WormBaseParasite"/>
        </authorList>
    </citation>
    <scope>IDENTIFICATION</scope>
</reference>
<proteinExistence type="predicted"/>
<name>A0A1I8I8I9_9PLAT</name>
<feature type="region of interest" description="Disordered" evidence="1">
    <location>
        <begin position="153"/>
        <end position="203"/>
    </location>
</feature>
<keyword evidence="2" id="KW-1185">Reference proteome</keyword>
<evidence type="ECO:0000313" key="2">
    <source>
        <dbReference type="Proteomes" id="UP000095280"/>
    </source>
</evidence>